<dbReference type="PROSITE" id="PS50072">
    <property type="entry name" value="CSA_PPIASE_2"/>
    <property type="match status" value="1"/>
</dbReference>
<evidence type="ECO:0000313" key="8">
    <source>
        <dbReference type="EMBL" id="GMH02387.1"/>
    </source>
</evidence>
<proteinExistence type="inferred from homology"/>
<dbReference type="InterPro" id="IPR002130">
    <property type="entry name" value="Cyclophilin-type_PPIase_dom"/>
</dbReference>
<dbReference type="EMBL" id="BSYO01000003">
    <property type="protein sequence ID" value="GMH02387.1"/>
    <property type="molecule type" value="Genomic_DNA"/>
</dbReference>
<dbReference type="SUPFAM" id="SSF50891">
    <property type="entry name" value="Cyclophilin-like"/>
    <property type="match status" value="1"/>
</dbReference>
<comment type="caution">
    <text evidence="8">The sequence shown here is derived from an EMBL/GenBank/DDBJ whole genome shotgun (WGS) entry which is preliminary data.</text>
</comment>
<feature type="compositionally biased region" description="Polar residues" evidence="6">
    <location>
        <begin position="535"/>
        <end position="550"/>
    </location>
</feature>
<dbReference type="EC" id="5.2.1.8" evidence="3"/>
<dbReference type="AlphaFoldDB" id="A0AAD3S0Y5"/>
<feature type="compositionally biased region" description="Basic and acidic residues" evidence="6">
    <location>
        <begin position="590"/>
        <end position="600"/>
    </location>
</feature>
<feature type="compositionally biased region" description="Basic residues" evidence="6">
    <location>
        <begin position="284"/>
        <end position="301"/>
    </location>
</feature>
<dbReference type="GO" id="GO:0016018">
    <property type="term" value="F:cyclosporin A binding"/>
    <property type="evidence" value="ECO:0007669"/>
    <property type="project" value="TreeGrafter"/>
</dbReference>
<evidence type="ECO:0000256" key="3">
    <source>
        <dbReference type="ARBA" id="ARBA00013194"/>
    </source>
</evidence>
<dbReference type="GO" id="GO:0003755">
    <property type="term" value="F:peptidyl-prolyl cis-trans isomerase activity"/>
    <property type="evidence" value="ECO:0007669"/>
    <property type="project" value="UniProtKB-KW"/>
</dbReference>
<feature type="compositionally biased region" description="Low complexity" evidence="6">
    <location>
        <begin position="375"/>
        <end position="392"/>
    </location>
</feature>
<feature type="compositionally biased region" description="Basic and acidic residues" evidence="6">
    <location>
        <begin position="511"/>
        <end position="520"/>
    </location>
</feature>
<sequence length="660" mass="72374">MHYSDEFDIPDSGKNHSIAWSYLGGCHRSIDFSPPLSVFGVDGVSLRRYTYLPSSILNSPNPTCLLQASAVRGNMEKKKNPKVFLDISIDGDPVERVVIELFADIVPKTAENFRALCTGEKGLGATTGKPLYYKGSIFHRIIKGFMAQGGDFSKGNGTGGESIYGGKFADENFKLGHTGPGLLSMANSGPNTNGSQFFIIFKRQPHLDGKHVVFGKVALGMDFVKKMEQMGTSTGQPAQIVKIIDCGEVSVIKSQKAAGGSEKGKKKKSGKAPSADDSSDGKDRGRRKRPVKDKRQKRRRCSSSDSYSSSETDSDSDSYTSDSESSLSLSESSSSRDGRRRKRRRSGRSEKSRGKRRDERREKRRDGRSRRKSKWSSSSSGSESETTSSSRSSTDDEKFKDPDSVHKARKPLGAGSISTKQDLEEKPSISPGKQQQNVVQKIAGNSTHVEGELSQRTNGILINGNSADTKDGKVVNLLPPEISTKSRSLNSSGKESRKINPRNRSSMSPERSPRANDRRPIANRSPVQEALEPPASNTGQDVSRSPSQNGVPKRIRKGRGFTVRYSFARRYRTPSPERSPQRSYRYSVRRFYDRNNDRHSNHGGYSDRSPHRRYRSPARGGRSPGEVKVEASLVAQAITVSGTAAAAQVHGKDGLQSARG</sequence>
<feature type="region of interest" description="Disordered" evidence="6">
    <location>
        <begin position="254"/>
        <end position="626"/>
    </location>
</feature>
<evidence type="ECO:0000313" key="9">
    <source>
        <dbReference type="Proteomes" id="UP001279734"/>
    </source>
</evidence>
<evidence type="ECO:0000256" key="5">
    <source>
        <dbReference type="ARBA" id="ARBA00023235"/>
    </source>
</evidence>
<feature type="compositionally biased region" description="Low complexity" evidence="6">
    <location>
        <begin position="303"/>
        <end position="335"/>
    </location>
</feature>
<keyword evidence="9" id="KW-1185">Reference proteome</keyword>
<evidence type="ECO:0000256" key="2">
    <source>
        <dbReference type="ARBA" id="ARBA00007365"/>
    </source>
</evidence>
<gene>
    <name evidence="8" type="ORF">Nepgr_004226</name>
</gene>
<keyword evidence="5" id="KW-0413">Isomerase</keyword>
<comment type="catalytic activity">
    <reaction evidence="1">
        <text>[protein]-peptidylproline (omega=180) = [protein]-peptidylproline (omega=0)</text>
        <dbReference type="Rhea" id="RHEA:16237"/>
        <dbReference type="Rhea" id="RHEA-COMP:10747"/>
        <dbReference type="Rhea" id="RHEA-COMP:10748"/>
        <dbReference type="ChEBI" id="CHEBI:83833"/>
        <dbReference type="ChEBI" id="CHEBI:83834"/>
        <dbReference type="EC" id="5.2.1.8"/>
    </reaction>
</comment>
<dbReference type="CDD" id="cd01926">
    <property type="entry name" value="cyclophilin_ABH_like"/>
    <property type="match status" value="1"/>
</dbReference>
<evidence type="ECO:0000259" key="7">
    <source>
        <dbReference type="PROSITE" id="PS50072"/>
    </source>
</evidence>
<organism evidence="8 9">
    <name type="scientific">Nepenthes gracilis</name>
    <name type="common">Slender pitcher plant</name>
    <dbReference type="NCBI Taxonomy" id="150966"/>
    <lineage>
        <taxon>Eukaryota</taxon>
        <taxon>Viridiplantae</taxon>
        <taxon>Streptophyta</taxon>
        <taxon>Embryophyta</taxon>
        <taxon>Tracheophyta</taxon>
        <taxon>Spermatophyta</taxon>
        <taxon>Magnoliopsida</taxon>
        <taxon>eudicotyledons</taxon>
        <taxon>Gunneridae</taxon>
        <taxon>Pentapetalae</taxon>
        <taxon>Caryophyllales</taxon>
        <taxon>Nepenthaceae</taxon>
        <taxon>Nepenthes</taxon>
    </lineage>
</organism>
<evidence type="ECO:0000256" key="1">
    <source>
        <dbReference type="ARBA" id="ARBA00000971"/>
    </source>
</evidence>
<keyword evidence="4" id="KW-0697">Rotamase</keyword>
<evidence type="ECO:0000256" key="4">
    <source>
        <dbReference type="ARBA" id="ARBA00023110"/>
    </source>
</evidence>
<feature type="compositionally biased region" description="Basic and acidic residues" evidence="6">
    <location>
        <begin position="393"/>
        <end position="406"/>
    </location>
</feature>
<dbReference type="PRINTS" id="PR00153">
    <property type="entry name" value="CSAPPISMRASE"/>
</dbReference>
<name>A0AAD3S0Y5_NEPGR</name>
<dbReference type="Proteomes" id="UP001279734">
    <property type="component" value="Unassembled WGS sequence"/>
</dbReference>
<dbReference type="Pfam" id="PF00160">
    <property type="entry name" value="Pro_isomerase"/>
    <property type="match status" value="1"/>
</dbReference>
<reference evidence="8" key="1">
    <citation type="submission" date="2023-05" db="EMBL/GenBank/DDBJ databases">
        <title>Nepenthes gracilis genome sequencing.</title>
        <authorList>
            <person name="Fukushima K."/>
        </authorList>
    </citation>
    <scope>NUCLEOTIDE SEQUENCE</scope>
    <source>
        <strain evidence="8">SING2019-196</strain>
    </source>
</reference>
<feature type="compositionally biased region" description="Basic and acidic residues" evidence="6">
    <location>
        <begin position="347"/>
        <end position="365"/>
    </location>
</feature>
<dbReference type="InterPro" id="IPR029000">
    <property type="entry name" value="Cyclophilin-like_dom_sf"/>
</dbReference>
<dbReference type="GO" id="GO:0006457">
    <property type="term" value="P:protein folding"/>
    <property type="evidence" value="ECO:0007669"/>
    <property type="project" value="InterPro"/>
</dbReference>
<feature type="compositionally biased region" description="Polar residues" evidence="6">
    <location>
        <begin position="431"/>
        <end position="467"/>
    </location>
</feature>
<comment type="similarity">
    <text evidence="2">Belongs to the cyclophilin-type PPIase family.</text>
</comment>
<accession>A0AAD3S0Y5</accession>
<feature type="domain" description="PPIase cyclophilin-type" evidence="7">
    <location>
        <begin position="84"/>
        <end position="248"/>
    </location>
</feature>
<dbReference type="PANTHER" id="PTHR11071:SF447">
    <property type="entry name" value="PEPTIDYL-PROLYL CIS-TRANS ISOMERASE CYP63"/>
    <property type="match status" value="1"/>
</dbReference>
<protein>
    <recommendedName>
        <fullName evidence="3">peptidylprolyl isomerase</fullName>
        <ecNumber evidence="3">5.2.1.8</ecNumber>
    </recommendedName>
</protein>
<dbReference type="PROSITE" id="PS00170">
    <property type="entry name" value="CSA_PPIASE_1"/>
    <property type="match status" value="1"/>
</dbReference>
<feature type="compositionally biased region" description="Polar residues" evidence="6">
    <location>
        <begin position="483"/>
        <end position="493"/>
    </location>
</feature>
<dbReference type="FunFam" id="2.40.100.10:FF:000022">
    <property type="entry name" value="Peptidyl-prolyl cis-trans isomerase CYP95"/>
    <property type="match status" value="1"/>
</dbReference>
<dbReference type="GO" id="GO:0005737">
    <property type="term" value="C:cytoplasm"/>
    <property type="evidence" value="ECO:0007669"/>
    <property type="project" value="TreeGrafter"/>
</dbReference>
<evidence type="ECO:0000256" key="6">
    <source>
        <dbReference type="SAM" id="MobiDB-lite"/>
    </source>
</evidence>
<dbReference type="Gene3D" id="2.40.100.10">
    <property type="entry name" value="Cyclophilin-like"/>
    <property type="match status" value="1"/>
</dbReference>
<dbReference type="InterPro" id="IPR020892">
    <property type="entry name" value="Cyclophilin-type_PPIase_CS"/>
</dbReference>
<dbReference type="PANTHER" id="PTHR11071">
    <property type="entry name" value="PEPTIDYL-PROLYL CIS-TRANS ISOMERASE"/>
    <property type="match status" value="1"/>
</dbReference>